<feature type="transmembrane region" description="Helical" evidence="2">
    <location>
        <begin position="58"/>
        <end position="78"/>
    </location>
</feature>
<keyword evidence="2" id="KW-1133">Transmembrane helix</keyword>
<sequence>MPRNAYMIGLCLVALGLLGTAVIGEYRLFSYLAALLIVGVVGASSIERAGREFDLGPYTLLLGWVLGTFVVGLSAIWLLWTPGQTEYAYALGLPQSTLAYVVFIWLLPLVGAVYYSVLFPRIGGDDVVDEIMAEARTAQSREAFPLSPEQPAVGSGARHTDGGESGGEEE</sequence>
<evidence type="ECO:0000313" key="4">
    <source>
        <dbReference type="Proteomes" id="UP001596547"/>
    </source>
</evidence>
<dbReference type="EMBL" id="JBHTBF010000001">
    <property type="protein sequence ID" value="MFC7315185.1"/>
    <property type="molecule type" value="Genomic_DNA"/>
</dbReference>
<comment type="caution">
    <text evidence="3">The sequence shown here is derived from an EMBL/GenBank/DDBJ whole genome shotgun (WGS) entry which is preliminary data.</text>
</comment>
<name>A0ABD6A4U7_9EURY</name>
<feature type="transmembrane region" description="Helical" evidence="2">
    <location>
        <begin position="5"/>
        <end position="23"/>
    </location>
</feature>
<keyword evidence="2" id="KW-0812">Transmembrane</keyword>
<dbReference type="Proteomes" id="UP001596547">
    <property type="component" value="Unassembled WGS sequence"/>
</dbReference>
<keyword evidence="2" id="KW-0472">Membrane</keyword>
<dbReference type="RefSeq" id="WP_276304591.1">
    <property type="nucleotide sequence ID" value="NZ_CP119992.1"/>
</dbReference>
<evidence type="ECO:0000256" key="2">
    <source>
        <dbReference type="SAM" id="Phobius"/>
    </source>
</evidence>
<feature type="transmembrane region" description="Helical" evidence="2">
    <location>
        <begin position="98"/>
        <end position="117"/>
    </location>
</feature>
<accession>A0ABD6A4U7</accession>
<organism evidence="3 4">
    <name type="scientific">Halomarina halobia</name>
    <dbReference type="NCBI Taxonomy" id="3033386"/>
    <lineage>
        <taxon>Archaea</taxon>
        <taxon>Methanobacteriati</taxon>
        <taxon>Methanobacteriota</taxon>
        <taxon>Stenosarchaea group</taxon>
        <taxon>Halobacteria</taxon>
        <taxon>Halobacteriales</taxon>
        <taxon>Natronomonadaceae</taxon>
        <taxon>Halomarina</taxon>
    </lineage>
</organism>
<evidence type="ECO:0000313" key="3">
    <source>
        <dbReference type="EMBL" id="MFC7315185.1"/>
    </source>
</evidence>
<reference evidence="3 4" key="1">
    <citation type="journal article" date="2019" name="Int. J. Syst. Evol. Microbiol.">
        <title>The Global Catalogue of Microorganisms (GCM) 10K type strain sequencing project: providing services to taxonomists for standard genome sequencing and annotation.</title>
        <authorList>
            <consortium name="The Broad Institute Genomics Platform"/>
            <consortium name="The Broad Institute Genome Sequencing Center for Infectious Disease"/>
            <person name="Wu L."/>
            <person name="Ma J."/>
        </authorList>
    </citation>
    <scope>NUCLEOTIDE SEQUENCE [LARGE SCALE GENOMIC DNA]</scope>
    <source>
        <strain evidence="3 4">PSR21</strain>
    </source>
</reference>
<proteinExistence type="predicted"/>
<feature type="region of interest" description="Disordered" evidence="1">
    <location>
        <begin position="140"/>
        <end position="170"/>
    </location>
</feature>
<feature type="transmembrane region" description="Helical" evidence="2">
    <location>
        <begin position="29"/>
        <end position="46"/>
    </location>
</feature>
<gene>
    <name evidence="3" type="ORF">ACFQPE_00025</name>
</gene>
<dbReference type="AlphaFoldDB" id="A0ABD6A4U7"/>
<keyword evidence="4" id="KW-1185">Reference proteome</keyword>
<evidence type="ECO:0000256" key="1">
    <source>
        <dbReference type="SAM" id="MobiDB-lite"/>
    </source>
</evidence>
<dbReference type="GeneID" id="79314143"/>
<protein>
    <submittedName>
        <fullName evidence="3">Uncharacterized protein</fullName>
    </submittedName>
</protein>